<sequence>AREHDNLREALHWFEKKGGGEAAAAVQSIVLLLAGTRPFD</sequence>
<gene>
    <name evidence="1" type="ORF">S06H3_43178</name>
</gene>
<evidence type="ECO:0000313" key="1">
    <source>
        <dbReference type="EMBL" id="GAI44441.1"/>
    </source>
</evidence>
<proteinExistence type="predicted"/>
<dbReference type="EMBL" id="BARV01026756">
    <property type="protein sequence ID" value="GAI44441.1"/>
    <property type="molecule type" value="Genomic_DNA"/>
</dbReference>
<organism evidence="1">
    <name type="scientific">marine sediment metagenome</name>
    <dbReference type="NCBI Taxonomy" id="412755"/>
    <lineage>
        <taxon>unclassified sequences</taxon>
        <taxon>metagenomes</taxon>
        <taxon>ecological metagenomes</taxon>
    </lineage>
</organism>
<feature type="non-terminal residue" evidence="1">
    <location>
        <position position="1"/>
    </location>
</feature>
<name>X1PPJ3_9ZZZZ</name>
<accession>X1PPJ3</accession>
<dbReference type="AlphaFoldDB" id="X1PPJ3"/>
<reference evidence="1" key="1">
    <citation type="journal article" date="2014" name="Front. Microbiol.">
        <title>High frequency of phylogenetically diverse reductive dehalogenase-homologous genes in deep subseafloor sedimentary metagenomes.</title>
        <authorList>
            <person name="Kawai M."/>
            <person name="Futagami T."/>
            <person name="Toyoda A."/>
            <person name="Takaki Y."/>
            <person name="Nishi S."/>
            <person name="Hori S."/>
            <person name="Arai W."/>
            <person name="Tsubouchi T."/>
            <person name="Morono Y."/>
            <person name="Uchiyama I."/>
            <person name="Ito T."/>
            <person name="Fujiyama A."/>
            <person name="Inagaki F."/>
            <person name="Takami H."/>
        </authorList>
    </citation>
    <scope>NUCLEOTIDE SEQUENCE</scope>
    <source>
        <strain evidence="1">Expedition CK06-06</strain>
    </source>
</reference>
<protein>
    <submittedName>
        <fullName evidence="1">Uncharacterized protein</fullName>
    </submittedName>
</protein>
<comment type="caution">
    <text evidence="1">The sequence shown here is derived from an EMBL/GenBank/DDBJ whole genome shotgun (WGS) entry which is preliminary data.</text>
</comment>